<evidence type="ECO:0000256" key="5">
    <source>
        <dbReference type="ARBA" id="ARBA00022692"/>
    </source>
</evidence>
<organism evidence="11 12">
    <name type="scientific">Chitinimonas taiwanensis DSM 18899</name>
    <dbReference type="NCBI Taxonomy" id="1121279"/>
    <lineage>
        <taxon>Bacteria</taxon>
        <taxon>Pseudomonadati</taxon>
        <taxon>Pseudomonadota</taxon>
        <taxon>Betaproteobacteria</taxon>
        <taxon>Neisseriales</taxon>
        <taxon>Chitinibacteraceae</taxon>
        <taxon>Chitinimonas</taxon>
    </lineage>
</organism>
<evidence type="ECO:0000256" key="7">
    <source>
        <dbReference type="ARBA" id="ARBA00023136"/>
    </source>
</evidence>
<keyword evidence="7 9" id="KW-0472">Membrane</keyword>
<keyword evidence="5 9" id="KW-0812">Transmembrane</keyword>
<dbReference type="Pfam" id="PF04290">
    <property type="entry name" value="DctQ"/>
    <property type="match status" value="1"/>
</dbReference>
<dbReference type="EMBL" id="FPKR01000014">
    <property type="protein sequence ID" value="SFZ79003.1"/>
    <property type="molecule type" value="Genomic_DNA"/>
</dbReference>
<dbReference type="OrthoDB" id="9795655at2"/>
<reference evidence="11 12" key="1">
    <citation type="submission" date="2016-11" db="EMBL/GenBank/DDBJ databases">
        <authorList>
            <person name="Jaros S."/>
            <person name="Januszkiewicz K."/>
            <person name="Wedrychowicz H."/>
        </authorList>
    </citation>
    <scope>NUCLEOTIDE SEQUENCE [LARGE SCALE GENOMIC DNA]</scope>
    <source>
        <strain evidence="11 12">DSM 18899</strain>
    </source>
</reference>
<dbReference type="AlphaFoldDB" id="A0A1K2HQH8"/>
<evidence type="ECO:0000256" key="4">
    <source>
        <dbReference type="ARBA" id="ARBA00022519"/>
    </source>
</evidence>
<proteinExistence type="inferred from homology"/>
<feature type="transmembrane region" description="Helical" evidence="9">
    <location>
        <begin position="49"/>
        <end position="70"/>
    </location>
</feature>
<keyword evidence="12" id="KW-1185">Reference proteome</keyword>
<comment type="subunit">
    <text evidence="9">The complex comprises the extracytoplasmic solute receptor protein and the two transmembrane proteins.</text>
</comment>
<keyword evidence="4 9" id="KW-0997">Cell inner membrane</keyword>
<gene>
    <name evidence="11" type="ORF">SAMN02745887_03319</name>
</gene>
<dbReference type="Proteomes" id="UP000186513">
    <property type="component" value="Unassembled WGS sequence"/>
</dbReference>
<evidence type="ECO:0000256" key="1">
    <source>
        <dbReference type="ARBA" id="ARBA00004429"/>
    </source>
</evidence>
<comment type="similarity">
    <text evidence="8 9">Belongs to the TRAP transporter small permease family.</text>
</comment>
<keyword evidence="6 9" id="KW-1133">Transmembrane helix</keyword>
<evidence type="ECO:0000256" key="3">
    <source>
        <dbReference type="ARBA" id="ARBA00022475"/>
    </source>
</evidence>
<dbReference type="STRING" id="1121279.SAMN02745887_03319"/>
<feature type="transmembrane region" description="Helical" evidence="9">
    <location>
        <begin position="24"/>
        <end position="43"/>
    </location>
</feature>
<name>A0A1K2HQH8_9NEIS</name>
<dbReference type="InterPro" id="IPR007387">
    <property type="entry name" value="TRAP_DctQ"/>
</dbReference>
<feature type="transmembrane region" description="Helical" evidence="9">
    <location>
        <begin position="134"/>
        <end position="155"/>
    </location>
</feature>
<sequence length="199" mass="21906">MQLLLKLAGWVDALNERIGQSAKWLVLVCVLISAGNAVIRKAFDMSSNAFLEIQWYLFSAIFLLGAAYTLKHNEHIRIDILLGKLSPRKQAWVDILGGLFFLLPMAIAIFYYAWPVVTQMIASGEQSADPGGLVRWPVWVLIPIGFGLLIAQAIAEIIKRVAFLQGLIPDPAEKHSGQTAETVDTHLDAVLDQDKGGRA</sequence>
<evidence type="ECO:0000313" key="12">
    <source>
        <dbReference type="Proteomes" id="UP000186513"/>
    </source>
</evidence>
<evidence type="ECO:0000256" key="2">
    <source>
        <dbReference type="ARBA" id="ARBA00022448"/>
    </source>
</evidence>
<dbReference type="GO" id="GO:0022857">
    <property type="term" value="F:transmembrane transporter activity"/>
    <property type="evidence" value="ECO:0007669"/>
    <property type="project" value="UniProtKB-UniRule"/>
</dbReference>
<dbReference type="GO" id="GO:0005886">
    <property type="term" value="C:plasma membrane"/>
    <property type="evidence" value="ECO:0007669"/>
    <property type="project" value="UniProtKB-SubCell"/>
</dbReference>
<protein>
    <recommendedName>
        <fullName evidence="9">TRAP transporter small permease protein</fullName>
    </recommendedName>
</protein>
<feature type="domain" description="Tripartite ATP-independent periplasmic transporters DctQ component" evidence="10">
    <location>
        <begin position="31"/>
        <end position="161"/>
    </location>
</feature>
<dbReference type="InterPro" id="IPR055348">
    <property type="entry name" value="DctQ"/>
</dbReference>
<comment type="function">
    <text evidence="9">Part of the tripartite ATP-independent periplasmic (TRAP) transport system.</text>
</comment>
<keyword evidence="2 9" id="KW-0813">Transport</keyword>
<evidence type="ECO:0000259" key="10">
    <source>
        <dbReference type="Pfam" id="PF04290"/>
    </source>
</evidence>
<accession>A0A1K2HQH8</accession>
<keyword evidence="3" id="KW-1003">Cell membrane</keyword>
<evidence type="ECO:0000256" key="9">
    <source>
        <dbReference type="RuleBase" id="RU369079"/>
    </source>
</evidence>
<dbReference type="PANTHER" id="PTHR35011">
    <property type="entry name" value="2,3-DIKETO-L-GULONATE TRAP TRANSPORTER SMALL PERMEASE PROTEIN YIAM"/>
    <property type="match status" value="1"/>
</dbReference>
<evidence type="ECO:0000256" key="8">
    <source>
        <dbReference type="ARBA" id="ARBA00038436"/>
    </source>
</evidence>
<dbReference type="PANTHER" id="PTHR35011:SF4">
    <property type="entry name" value="SLL1102 PROTEIN"/>
    <property type="match status" value="1"/>
</dbReference>
<comment type="subcellular location">
    <subcellularLocation>
        <location evidence="1 9">Cell inner membrane</location>
        <topology evidence="1 9">Multi-pass membrane protein</topology>
    </subcellularLocation>
</comment>
<dbReference type="RefSeq" id="WP_072429802.1">
    <property type="nucleotide sequence ID" value="NZ_FPKR01000014.1"/>
</dbReference>
<evidence type="ECO:0000256" key="6">
    <source>
        <dbReference type="ARBA" id="ARBA00022989"/>
    </source>
</evidence>
<feature type="transmembrane region" description="Helical" evidence="9">
    <location>
        <begin position="91"/>
        <end position="114"/>
    </location>
</feature>
<evidence type="ECO:0000313" key="11">
    <source>
        <dbReference type="EMBL" id="SFZ79003.1"/>
    </source>
</evidence>